<evidence type="ECO:0000313" key="2">
    <source>
        <dbReference type="Proteomes" id="UP001057738"/>
    </source>
</evidence>
<dbReference type="GeneID" id="95575619"/>
<reference evidence="1" key="1">
    <citation type="submission" date="2022-08" db="EMBL/GenBank/DDBJ databases">
        <authorList>
            <person name="Tian L."/>
        </authorList>
    </citation>
    <scope>NUCLEOTIDE SEQUENCE</scope>
    <source>
        <strain evidence="1">CM253</strain>
    </source>
</reference>
<dbReference type="Proteomes" id="UP001057738">
    <property type="component" value="Chromosome"/>
</dbReference>
<protein>
    <recommendedName>
        <fullName evidence="3">SUKH-3 immunity protein</fullName>
    </recommendedName>
</protein>
<proteinExistence type="predicted"/>
<dbReference type="RefSeq" id="WP_257856304.1">
    <property type="nucleotide sequence ID" value="NZ_CP102514.1"/>
</dbReference>
<organism evidence="1 2">
    <name type="scientific">Streptomyces yangpuensis</name>
    <dbReference type="NCBI Taxonomy" id="1648182"/>
    <lineage>
        <taxon>Bacteria</taxon>
        <taxon>Bacillati</taxon>
        <taxon>Actinomycetota</taxon>
        <taxon>Actinomycetes</taxon>
        <taxon>Kitasatosporales</taxon>
        <taxon>Streptomycetaceae</taxon>
        <taxon>Streptomyces</taxon>
    </lineage>
</organism>
<name>A0ABY5PYN1_9ACTN</name>
<dbReference type="EMBL" id="CP102514">
    <property type="protein sequence ID" value="UUY49144.1"/>
    <property type="molecule type" value="Genomic_DNA"/>
</dbReference>
<gene>
    <name evidence="1" type="ORF">NRK68_19190</name>
</gene>
<evidence type="ECO:0000313" key="1">
    <source>
        <dbReference type="EMBL" id="UUY49144.1"/>
    </source>
</evidence>
<evidence type="ECO:0008006" key="3">
    <source>
        <dbReference type="Google" id="ProtNLM"/>
    </source>
</evidence>
<accession>A0ABY5PYN1</accession>
<keyword evidence="2" id="KW-1185">Reference proteome</keyword>
<sequence length="239" mass="26792">MQDSDLGVSEDGLTRLADDLDQMQGHLERQIRDMDRVVDSIAAGWPIDQVSWEAAVRHLYEDGCAFNATGPRRHEDWQADVLAVMERAVPDPRGWIGLDDTAGYDYLAERPAFPFRPPFKADPCRRLTPADVGERLWEIDRASAENLLLALTDSGCTLRNLERFTESFDELQGMARTILARYGDTFTCYSNVSEARRVGTLDFGGQPMGWVPMTFFGEDCGLVVVSDTEVGLFWAFGDI</sequence>